<comment type="similarity">
    <text evidence="2 9">Belongs to the membrane fusion protein (MFP) (TC 8.A.1) family.</text>
</comment>
<dbReference type="AlphaFoldDB" id="W9H636"/>
<keyword evidence="3 9" id="KW-0813">Transport</keyword>
<dbReference type="PRINTS" id="PR01490">
    <property type="entry name" value="RTXTOXIND"/>
</dbReference>
<dbReference type="OrthoDB" id="9810980at2"/>
<dbReference type="Gene3D" id="2.40.50.100">
    <property type="match status" value="1"/>
</dbReference>
<organism evidence="12 13">
    <name type="scientific">Skermanella stibiiresistens SB22</name>
    <dbReference type="NCBI Taxonomy" id="1385369"/>
    <lineage>
        <taxon>Bacteria</taxon>
        <taxon>Pseudomonadati</taxon>
        <taxon>Pseudomonadota</taxon>
        <taxon>Alphaproteobacteria</taxon>
        <taxon>Rhodospirillales</taxon>
        <taxon>Azospirillaceae</taxon>
        <taxon>Skermanella</taxon>
    </lineage>
</organism>
<evidence type="ECO:0000256" key="1">
    <source>
        <dbReference type="ARBA" id="ARBA00004377"/>
    </source>
</evidence>
<gene>
    <name evidence="12" type="ORF">N825_07800</name>
</gene>
<evidence type="ECO:0000256" key="2">
    <source>
        <dbReference type="ARBA" id="ARBA00009477"/>
    </source>
</evidence>
<keyword evidence="6 9" id="KW-0812">Transmembrane</keyword>
<keyword evidence="7 9" id="KW-1133">Transmembrane helix</keyword>
<evidence type="ECO:0000313" key="13">
    <source>
        <dbReference type="Proteomes" id="UP000019486"/>
    </source>
</evidence>
<evidence type="ECO:0000256" key="9">
    <source>
        <dbReference type="RuleBase" id="RU365093"/>
    </source>
</evidence>
<evidence type="ECO:0000313" key="12">
    <source>
        <dbReference type="EMBL" id="EWY39223.1"/>
    </source>
</evidence>
<keyword evidence="5 9" id="KW-0997">Cell inner membrane</keyword>
<dbReference type="InterPro" id="IPR058781">
    <property type="entry name" value="HH_AprE-like"/>
</dbReference>
<dbReference type="PANTHER" id="PTHR30386:SF17">
    <property type="entry name" value="ALKALINE PROTEASE SECRETION PROTEIN APRE"/>
    <property type="match status" value="1"/>
</dbReference>
<comment type="caution">
    <text evidence="12">The sequence shown here is derived from an EMBL/GenBank/DDBJ whole genome shotgun (WGS) entry which is preliminary data.</text>
</comment>
<dbReference type="PROSITE" id="PS00543">
    <property type="entry name" value="HLYD_FAMILY"/>
    <property type="match status" value="1"/>
</dbReference>
<feature type="transmembrane region" description="Helical" evidence="9">
    <location>
        <begin position="33"/>
        <end position="57"/>
    </location>
</feature>
<evidence type="ECO:0000256" key="4">
    <source>
        <dbReference type="ARBA" id="ARBA00022475"/>
    </source>
</evidence>
<evidence type="ECO:0000256" key="7">
    <source>
        <dbReference type="ARBA" id="ARBA00022989"/>
    </source>
</evidence>
<evidence type="ECO:0000259" key="10">
    <source>
        <dbReference type="Pfam" id="PF25994"/>
    </source>
</evidence>
<evidence type="ECO:0000256" key="6">
    <source>
        <dbReference type="ARBA" id="ARBA00022692"/>
    </source>
</evidence>
<dbReference type="PATRIC" id="fig|1385369.3.peg.3747"/>
<dbReference type="EMBL" id="AVFL01000013">
    <property type="protein sequence ID" value="EWY39223.1"/>
    <property type="molecule type" value="Genomic_DNA"/>
</dbReference>
<reference evidence="12 13" key="1">
    <citation type="submission" date="2013-08" db="EMBL/GenBank/DDBJ databases">
        <title>The genome sequence of Skermanella stibiiresistens.</title>
        <authorList>
            <person name="Zhu W."/>
            <person name="Wang G."/>
        </authorList>
    </citation>
    <scope>NUCLEOTIDE SEQUENCE [LARGE SCALE GENOMIC DNA]</scope>
    <source>
        <strain evidence="12 13">SB22</strain>
    </source>
</reference>
<comment type="subcellular location">
    <subcellularLocation>
        <location evidence="1 9">Cell inner membrane</location>
        <topology evidence="1 9">Single-pass membrane protein</topology>
    </subcellularLocation>
</comment>
<dbReference type="Proteomes" id="UP000019486">
    <property type="component" value="Unassembled WGS sequence"/>
</dbReference>
<keyword evidence="8 9" id="KW-0472">Membrane</keyword>
<dbReference type="Pfam" id="PF25994">
    <property type="entry name" value="HH_AprE"/>
    <property type="match status" value="1"/>
</dbReference>
<dbReference type="STRING" id="1385369.N825_07800"/>
<keyword evidence="4 9" id="KW-1003">Cell membrane</keyword>
<dbReference type="Pfam" id="PF26002">
    <property type="entry name" value="Beta-barrel_AprE"/>
    <property type="match status" value="1"/>
</dbReference>
<evidence type="ECO:0000256" key="8">
    <source>
        <dbReference type="ARBA" id="ARBA00023136"/>
    </source>
</evidence>
<dbReference type="GO" id="GO:0009306">
    <property type="term" value="P:protein secretion"/>
    <property type="evidence" value="ECO:0007669"/>
    <property type="project" value="InterPro"/>
</dbReference>
<keyword evidence="13" id="KW-1185">Reference proteome</keyword>
<evidence type="ECO:0000259" key="11">
    <source>
        <dbReference type="Pfam" id="PF26002"/>
    </source>
</evidence>
<dbReference type="InterPro" id="IPR050739">
    <property type="entry name" value="MFP"/>
</dbReference>
<dbReference type="InterPro" id="IPR010129">
    <property type="entry name" value="T1SS_HlyD"/>
</dbReference>
<accession>W9H636</accession>
<dbReference type="SUPFAM" id="SSF111369">
    <property type="entry name" value="HlyD-like secretion proteins"/>
    <property type="match status" value="1"/>
</dbReference>
<sequence length="456" mass="50052">MTSLIETSPGLLPINPDAGKKAGKSKVNFPTNYGGTILAGWIVIITSFGGLAAWSALAPLSTAAIASGTVVVDSYRKSVQHLQGGIIQDIMVREGQHVEAGDVLVRLDPTQTRSLAQMLRAQVDLALAEEARMLAERDDGKEIKFPATLLERAKTEPELADTMAGQRRIFEARQASLNGQTSILRNRIAQSVEQISGMEIQVKAKIRQSALLDKELKGLRDLADRGNAPANKVLQYEREVESLMAERGEILSNIASVRQSIGESELQITQARKTFLEQVETDLRTTQARLFESTERLHATRAELGRMDIRAPDSGIVVDMAIHTVDGVITPGGRIMDIVPQNDRLVVDAQVRPADIDGLQVGMEAEIRFPAFNQRTTPMIHGQLKTVSADRLIDPKTNQPYFNVRVLVDDKSKESIAGLNIIPGMPAEVVIKKGERTLLSYLLQPMRDTAVRAMRE</sequence>
<evidence type="ECO:0000256" key="3">
    <source>
        <dbReference type="ARBA" id="ARBA00022448"/>
    </source>
</evidence>
<dbReference type="Gene3D" id="2.40.30.170">
    <property type="match status" value="1"/>
</dbReference>
<feature type="domain" description="AprE-like beta-barrel" evidence="11">
    <location>
        <begin position="345"/>
        <end position="433"/>
    </location>
</feature>
<dbReference type="RefSeq" id="WP_051512542.1">
    <property type="nucleotide sequence ID" value="NZ_AVFL01000013.1"/>
</dbReference>
<dbReference type="InterPro" id="IPR006144">
    <property type="entry name" value="Secretion_HlyD_CS"/>
</dbReference>
<name>W9H636_9PROT</name>
<dbReference type="NCBIfam" id="TIGR01843">
    <property type="entry name" value="type_I_hlyD"/>
    <property type="match status" value="1"/>
</dbReference>
<protein>
    <recommendedName>
        <fullName evidence="9">Membrane fusion protein (MFP) family protein</fullName>
    </recommendedName>
</protein>
<evidence type="ECO:0000256" key="5">
    <source>
        <dbReference type="ARBA" id="ARBA00022519"/>
    </source>
</evidence>
<dbReference type="InterPro" id="IPR058982">
    <property type="entry name" value="Beta-barrel_AprE"/>
</dbReference>
<proteinExistence type="inferred from homology"/>
<dbReference type="GO" id="GO:0005886">
    <property type="term" value="C:plasma membrane"/>
    <property type="evidence" value="ECO:0007669"/>
    <property type="project" value="UniProtKB-SubCell"/>
</dbReference>
<dbReference type="PANTHER" id="PTHR30386">
    <property type="entry name" value="MEMBRANE FUSION SUBUNIT OF EMRAB-TOLC MULTIDRUG EFFLUX PUMP"/>
    <property type="match status" value="1"/>
</dbReference>
<feature type="domain" description="AprE-like long alpha-helical hairpin" evidence="10">
    <location>
        <begin position="113"/>
        <end position="302"/>
    </location>
</feature>